<evidence type="ECO:0000313" key="2">
    <source>
        <dbReference type="EMBL" id="CAF4735369.1"/>
    </source>
</evidence>
<evidence type="ECO:0000313" key="1">
    <source>
        <dbReference type="EMBL" id="CAF4632716.1"/>
    </source>
</evidence>
<organism evidence="2 3">
    <name type="scientific">Rotaria socialis</name>
    <dbReference type="NCBI Taxonomy" id="392032"/>
    <lineage>
        <taxon>Eukaryota</taxon>
        <taxon>Metazoa</taxon>
        <taxon>Spiralia</taxon>
        <taxon>Gnathifera</taxon>
        <taxon>Rotifera</taxon>
        <taxon>Eurotatoria</taxon>
        <taxon>Bdelloidea</taxon>
        <taxon>Philodinida</taxon>
        <taxon>Philodinidae</taxon>
        <taxon>Rotaria</taxon>
    </lineage>
</organism>
<protein>
    <submittedName>
        <fullName evidence="2">Uncharacterized protein</fullName>
    </submittedName>
</protein>
<gene>
    <name evidence="2" type="ORF">TOA249_LOCUS19216</name>
    <name evidence="1" type="ORF">TSG867_LOCUS29701</name>
</gene>
<dbReference type="AlphaFoldDB" id="A0A821KFR4"/>
<reference evidence="2" key="1">
    <citation type="submission" date="2021-02" db="EMBL/GenBank/DDBJ databases">
        <authorList>
            <person name="Nowell W R."/>
        </authorList>
    </citation>
    <scope>NUCLEOTIDE SEQUENCE</scope>
</reference>
<comment type="caution">
    <text evidence="2">The sequence shown here is derived from an EMBL/GenBank/DDBJ whole genome shotgun (WGS) entry which is preliminary data.</text>
</comment>
<dbReference type="Proteomes" id="UP000663862">
    <property type="component" value="Unassembled WGS sequence"/>
</dbReference>
<name>A0A821KFR4_9BILA</name>
<accession>A0A821KFR4</accession>
<proteinExistence type="predicted"/>
<dbReference type="EMBL" id="CAJOBS010001488">
    <property type="protein sequence ID" value="CAF4735369.1"/>
    <property type="molecule type" value="Genomic_DNA"/>
</dbReference>
<sequence>MRIQTLLIQTNTPLMEDTQVHERHAIKQSGLDEKSVRIIYECSLNQDVRDIADDAQISELVFKKEDSFRTC</sequence>
<dbReference type="Proteomes" id="UP000663838">
    <property type="component" value="Unassembled WGS sequence"/>
</dbReference>
<dbReference type="EMBL" id="CAJOBQ010004302">
    <property type="protein sequence ID" value="CAF4632716.1"/>
    <property type="molecule type" value="Genomic_DNA"/>
</dbReference>
<evidence type="ECO:0000313" key="3">
    <source>
        <dbReference type="Proteomes" id="UP000663838"/>
    </source>
</evidence>